<reference evidence="2" key="1">
    <citation type="submission" date="2016-10" db="EMBL/GenBank/DDBJ databases">
        <authorList>
            <person name="Varghese N."/>
            <person name="Submissions S."/>
        </authorList>
    </citation>
    <scope>NUCLEOTIDE SEQUENCE [LARGE SCALE GENOMIC DNA]</scope>
    <source>
        <strain evidence="2">Nm44</strain>
    </source>
</reference>
<sequence>MPEDNSQEVLDLKKKVEELEDKLRKVGLEVPAGIEGLSKGSDKFSIEFSFETNNPKLGKNGITYWIKVTNMTTQSRQHGISCFLILRPKS</sequence>
<proteinExistence type="predicted"/>
<evidence type="ECO:0000313" key="2">
    <source>
        <dbReference type="Proteomes" id="UP000183287"/>
    </source>
</evidence>
<dbReference type="RefSeq" id="WP_083398496.1">
    <property type="nucleotide sequence ID" value="NZ_FOUB01000038.1"/>
</dbReference>
<dbReference type="EMBL" id="FOUB01000038">
    <property type="protein sequence ID" value="SFM59826.1"/>
    <property type="molecule type" value="Genomic_DNA"/>
</dbReference>
<gene>
    <name evidence="1" type="ORF">SAMN05421863_10384</name>
</gene>
<protein>
    <submittedName>
        <fullName evidence="1">Uncharacterized protein</fullName>
    </submittedName>
</protein>
<organism evidence="1 2">
    <name type="scientific">Nitrosomonas communis</name>
    <dbReference type="NCBI Taxonomy" id="44574"/>
    <lineage>
        <taxon>Bacteria</taxon>
        <taxon>Pseudomonadati</taxon>
        <taxon>Pseudomonadota</taxon>
        <taxon>Betaproteobacteria</taxon>
        <taxon>Nitrosomonadales</taxon>
        <taxon>Nitrosomonadaceae</taxon>
        <taxon>Nitrosomonas</taxon>
    </lineage>
</organism>
<dbReference type="Proteomes" id="UP000183287">
    <property type="component" value="Unassembled WGS sequence"/>
</dbReference>
<evidence type="ECO:0000313" key="1">
    <source>
        <dbReference type="EMBL" id="SFM59826.1"/>
    </source>
</evidence>
<dbReference type="AlphaFoldDB" id="A0A1I4S5N9"/>
<accession>A0A1I4S5N9</accession>
<keyword evidence="2" id="KW-1185">Reference proteome</keyword>
<name>A0A1I4S5N9_9PROT</name>